<dbReference type="AlphaFoldDB" id="A0A7R9JU76"/>
<accession>A0A7R9JU76</accession>
<sequence>MVFLKRSVLTFAWREGKKQFWKNTLSIPDRDLNLDLPVIDSLVYCESSALDHVATKAVMKYQNPVSPTPQRSRLVDGDLLPPLQTVPDLVEPHPCAVQGPGANVSVNKGPRQYLVRDYLLQVLRSEGIKCFVRWSKHVPLKSQLKGPVVVKRAQPLPQQRDLIIPSVKSVLSTLTYVNSNTEKLTCQDALQGCWLSLNTAPLVVAMKRTVGSCYRCSGTEAKVVAGEEERFVGYSPEQAVEDTPIWYPGPSFVHRTTVFLVENLTKSFDRMN</sequence>
<evidence type="ECO:0000313" key="1">
    <source>
        <dbReference type="EMBL" id="CAD7589527.1"/>
    </source>
</evidence>
<proteinExistence type="predicted"/>
<protein>
    <submittedName>
        <fullName evidence="1">Uncharacterized protein</fullName>
    </submittedName>
</protein>
<gene>
    <name evidence="1" type="ORF">TGEB3V08_LOCUS3461</name>
</gene>
<organism evidence="1">
    <name type="scientific">Timema genevievae</name>
    <name type="common">Walking stick</name>
    <dbReference type="NCBI Taxonomy" id="629358"/>
    <lineage>
        <taxon>Eukaryota</taxon>
        <taxon>Metazoa</taxon>
        <taxon>Ecdysozoa</taxon>
        <taxon>Arthropoda</taxon>
        <taxon>Hexapoda</taxon>
        <taxon>Insecta</taxon>
        <taxon>Pterygota</taxon>
        <taxon>Neoptera</taxon>
        <taxon>Polyneoptera</taxon>
        <taxon>Phasmatodea</taxon>
        <taxon>Timematodea</taxon>
        <taxon>Timematoidea</taxon>
        <taxon>Timematidae</taxon>
        <taxon>Timema</taxon>
    </lineage>
</organism>
<dbReference type="EMBL" id="OE840107">
    <property type="protein sequence ID" value="CAD7589527.1"/>
    <property type="molecule type" value="Genomic_DNA"/>
</dbReference>
<name>A0A7R9JU76_TIMGE</name>
<reference evidence="1" key="1">
    <citation type="submission" date="2020-11" db="EMBL/GenBank/DDBJ databases">
        <authorList>
            <person name="Tran Van P."/>
        </authorList>
    </citation>
    <scope>NUCLEOTIDE SEQUENCE</scope>
</reference>